<reference evidence="2 3" key="1">
    <citation type="submission" date="2017-11" db="EMBL/GenBank/DDBJ databases">
        <title>De-novo sequencing of pomegranate (Punica granatum L.) genome.</title>
        <authorList>
            <person name="Akparov Z."/>
            <person name="Amiraslanov A."/>
            <person name="Hajiyeva S."/>
            <person name="Abbasov M."/>
            <person name="Kaur K."/>
            <person name="Hamwieh A."/>
            <person name="Solovyev V."/>
            <person name="Salamov A."/>
            <person name="Braich B."/>
            <person name="Kosarev P."/>
            <person name="Mahmoud A."/>
            <person name="Hajiyev E."/>
            <person name="Babayeva S."/>
            <person name="Izzatullayeva V."/>
            <person name="Mammadov A."/>
            <person name="Mammadov A."/>
            <person name="Sharifova S."/>
            <person name="Ojaghi J."/>
            <person name="Eynullazada K."/>
            <person name="Bayramov B."/>
            <person name="Abdulazimova A."/>
            <person name="Shahmuradov I."/>
        </authorList>
    </citation>
    <scope>NUCLEOTIDE SEQUENCE [LARGE SCALE GENOMIC DNA]</scope>
    <source>
        <strain evidence="3">cv. AG2017</strain>
        <tissue evidence="2">Leaf</tissue>
    </source>
</reference>
<accession>A0A2I0IXR5</accession>
<comment type="caution">
    <text evidence="2">The sequence shown here is derived from an EMBL/GenBank/DDBJ whole genome shotgun (WGS) entry which is preliminary data.</text>
</comment>
<dbReference type="EMBL" id="PGOL01002384">
    <property type="protein sequence ID" value="PKI48460.1"/>
    <property type="molecule type" value="Genomic_DNA"/>
</dbReference>
<proteinExistence type="predicted"/>
<evidence type="ECO:0000313" key="2">
    <source>
        <dbReference type="EMBL" id="PKI48460.1"/>
    </source>
</evidence>
<keyword evidence="3" id="KW-1185">Reference proteome</keyword>
<organism evidence="2 3">
    <name type="scientific">Punica granatum</name>
    <name type="common">Pomegranate</name>
    <dbReference type="NCBI Taxonomy" id="22663"/>
    <lineage>
        <taxon>Eukaryota</taxon>
        <taxon>Viridiplantae</taxon>
        <taxon>Streptophyta</taxon>
        <taxon>Embryophyta</taxon>
        <taxon>Tracheophyta</taxon>
        <taxon>Spermatophyta</taxon>
        <taxon>Magnoliopsida</taxon>
        <taxon>eudicotyledons</taxon>
        <taxon>Gunneridae</taxon>
        <taxon>Pentapetalae</taxon>
        <taxon>rosids</taxon>
        <taxon>malvids</taxon>
        <taxon>Myrtales</taxon>
        <taxon>Lythraceae</taxon>
        <taxon>Punica</taxon>
    </lineage>
</organism>
<dbReference type="AlphaFoldDB" id="A0A2I0IXR5"/>
<name>A0A2I0IXR5_PUNGR</name>
<sequence length="202" mass="21602">MLGRSPKAVNAGPGPDAGSKPKSVAEAQKWGRSPMRGRNPKVNAGLEPDAGPKPDAEPKPNAVNACSIRKCKRCKSKGEDRGWFTREGWHNSLVVRGGWPAWTASGHSTSRHGEVKTAGDLPAKVSTTHLSCEVGGRDGRPLVIAGLTMESVLLGKPLTRDGGSRFKGVNSLKSSEDLWEPVRWQSLLDAFPYSEPLTNLAS</sequence>
<evidence type="ECO:0000256" key="1">
    <source>
        <dbReference type="SAM" id="MobiDB-lite"/>
    </source>
</evidence>
<protein>
    <submittedName>
        <fullName evidence="2">Uncharacterized protein</fullName>
    </submittedName>
</protein>
<feature type="region of interest" description="Disordered" evidence="1">
    <location>
        <begin position="1"/>
        <end position="62"/>
    </location>
</feature>
<gene>
    <name evidence="2" type="ORF">CRG98_031149</name>
</gene>
<dbReference type="Proteomes" id="UP000233551">
    <property type="component" value="Unassembled WGS sequence"/>
</dbReference>
<evidence type="ECO:0000313" key="3">
    <source>
        <dbReference type="Proteomes" id="UP000233551"/>
    </source>
</evidence>